<dbReference type="InterPro" id="IPR024445">
    <property type="entry name" value="Tnp_ISXO2-like"/>
</dbReference>
<evidence type="ECO:0000313" key="3">
    <source>
        <dbReference type="Proteomes" id="UP000770717"/>
    </source>
</evidence>
<dbReference type="Pfam" id="PF12762">
    <property type="entry name" value="DDE_Tnp_IS1595"/>
    <property type="match status" value="1"/>
</dbReference>
<dbReference type="OrthoDB" id="8597234at2759"/>
<feature type="domain" description="ISXO2-like transposase" evidence="1">
    <location>
        <begin position="112"/>
        <end position="261"/>
    </location>
</feature>
<reference evidence="2" key="1">
    <citation type="thesis" date="2020" institute="ProQuest LLC" country="789 East Eisenhower Parkway, Ann Arbor, MI, USA">
        <title>Comparative Genomics and Chromosome Evolution.</title>
        <authorList>
            <person name="Mudd A.B."/>
        </authorList>
    </citation>
    <scope>NUCLEOTIDE SEQUENCE</scope>
    <source>
        <strain evidence="2">HN-11 Male</strain>
        <tissue evidence="2">Kidney and liver</tissue>
    </source>
</reference>
<dbReference type="NCBIfam" id="NF033547">
    <property type="entry name" value="transpos_IS1595"/>
    <property type="match status" value="1"/>
</dbReference>
<dbReference type="AlphaFoldDB" id="A0A8J6JPI8"/>
<dbReference type="InterPro" id="IPR053164">
    <property type="entry name" value="IS1016-like_transposase"/>
</dbReference>
<gene>
    <name evidence="2" type="ORF">GDO78_015019</name>
</gene>
<dbReference type="SMART" id="SM01126">
    <property type="entry name" value="DDE_Tnp_IS1595"/>
    <property type="match status" value="1"/>
</dbReference>
<accession>A0A8J6JPI8</accession>
<dbReference type="Proteomes" id="UP000770717">
    <property type="component" value="Unassembled WGS sequence"/>
</dbReference>
<dbReference type="EMBL" id="WNTK01001413">
    <property type="protein sequence ID" value="KAG9467405.1"/>
    <property type="molecule type" value="Genomic_DNA"/>
</dbReference>
<proteinExistence type="predicted"/>
<evidence type="ECO:0000259" key="1">
    <source>
        <dbReference type="SMART" id="SM01126"/>
    </source>
</evidence>
<keyword evidence="3" id="KW-1185">Reference proteome</keyword>
<evidence type="ECO:0000313" key="2">
    <source>
        <dbReference type="EMBL" id="KAG9467405.1"/>
    </source>
</evidence>
<dbReference type="PANTHER" id="PTHR47163">
    <property type="entry name" value="DDE_TNP_IS1595 DOMAIN-CONTAINING PROTEIN"/>
    <property type="match status" value="1"/>
</dbReference>
<comment type="caution">
    <text evidence="2">The sequence shown here is derived from an EMBL/GenBank/DDBJ whole genome shotgun (WGS) entry which is preliminary data.</text>
</comment>
<dbReference type="PANTHER" id="PTHR47163:SF2">
    <property type="entry name" value="SI:DKEY-17M8.2"/>
    <property type="match status" value="1"/>
</dbReference>
<sequence>MKQRSLLAANLACEKCHQALRWLARRQCSDGYSWKCINKNCASSWVSLRKGSFFEKSHISLKKWLHVSYLWCAETSEKQAAQLTGISERTIVDVYNYFCEVCSVYFRTSPVLLGGPGHYVHVDESYFSPKIKCHRGRAPDHEIWVFGIVDTSTTPAVGYMEVVPDRSIETLLPIIRRVVRPGSTVHSDSWAAYNNMQPALNFSHEGDNHTDPNFRFVSPTSSQTQHIESYWNKCKAHIKMKRGVLRDLLPIYLREFMWRDRFGKEAFNTLLLHIAEQFPV</sequence>
<protein>
    <recommendedName>
        <fullName evidence="1">ISXO2-like transposase domain-containing protein</fullName>
    </recommendedName>
</protein>
<organism evidence="2 3">
    <name type="scientific">Eleutherodactylus coqui</name>
    <name type="common">Puerto Rican coqui</name>
    <dbReference type="NCBI Taxonomy" id="57060"/>
    <lineage>
        <taxon>Eukaryota</taxon>
        <taxon>Metazoa</taxon>
        <taxon>Chordata</taxon>
        <taxon>Craniata</taxon>
        <taxon>Vertebrata</taxon>
        <taxon>Euteleostomi</taxon>
        <taxon>Amphibia</taxon>
        <taxon>Batrachia</taxon>
        <taxon>Anura</taxon>
        <taxon>Neobatrachia</taxon>
        <taxon>Hyloidea</taxon>
        <taxon>Eleutherodactylidae</taxon>
        <taxon>Eleutherodactylinae</taxon>
        <taxon>Eleutherodactylus</taxon>
        <taxon>Eleutherodactylus</taxon>
    </lineage>
</organism>
<name>A0A8J6JPI8_ELECQ</name>